<dbReference type="PANTHER" id="PTHR47357">
    <property type="entry name" value="COP1-INTERACTIVE PROTEIN 1"/>
    <property type="match status" value="1"/>
</dbReference>
<dbReference type="AlphaFoldDB" id="A0ABC8LFF0"/>
<accession>A0ABC8LFF0</accession>
<name>A0ABC8LFF0_ERUVS</name>
<organism evidence="3 4">
    <name type="scientific">Eruca vesicaria subsp. sativa</name>
    <name type="common">Garden rocket</name>
    <name type="synonym">Eruca sativa</name>
    <dbReference type="NCBI Taxonomy" id="29727"/>
    <lineage>
        <taxon>Eukaryota</taxon>
        <taxon>Viridiplantae</taxon>
        <taxon>Streptophyta</taxon>
        <taxon>Embryophyta</taxon>
        <taxon>Tracheophyta</taxon>
        <taxon>Spermatophyta</taxon>
        <taxon>Magnoliopsida</taxon>
        <taxon>eudicotyledons</taxon>
        <taxon>Gunneridae</taxon>
        <taxon>Pentapetalae</taxon>
        <taxon>rosids</taxon>
        <taxon>malvids</taxon>
        <taxon>Brassicales</taxon>
        <taxon>Brassicaceae</taxon>
        <taxon>Brassiceae</taxon>
        <taxon>Eruca</taxon>
    </lineage>
</organism>
<gene>
    <name evidence="3" type="ORF">ERUC_LOCUS34625</name>
</gene>
<keyword evidence="4" id="KW-1185">Reference proteome</keyword>
<evidence type="ECO:0000256" key="2">
    <source>
        <dbReference type="SAM" id="MobiDB-lite"/>
    </source>
</evidence>
<sequence length="364" mass="41372">MDGPTETGIEISDDSNSFEEISAVSDHSDSSSPVTPKTDRIPVAITFGSPSSDVSPNHDSDSSFSELDSEAEAFYSSLNYRLVSPGTMDGHEFSDKQISYRELMKKFVQCEEELRTTTLKLQDSEQEVERLKGEAEKRESAVLLGELETARREIEMKDAVTLEMKRQVVDLESQLSDSTLKFGNLVIELEVSKGCLAVSDAEISKLGEMLCDCQQNFSTEKTKLETDIAGLLEKQTFLEAQVRDFDNLKLRYDMLMAEKDGVCVEVENLKAEMGTRDIQIKQMEEQLNQIVYRETELVSESENAKNIMEELREMVKELEKQAELQRNALSEGEEEKREAIRQLCFSLDHYKSGYRQLLRFLSNK</sequence>
<comment type="caution">
    <text evidence="3">The sequence shown here is derived from an EMBL/GenBank/DDBJ whole genome shotgun (WGS) entry which is preliminary data.</text>
</comment>
<dbReference type="EMBL" id="CAKOAT010542932">
    <property type="protein sequence ID" value="CAH8382142.1"/>
    <property type="molecule type" value="Genomic_DNA"/>
</dbReference>
<keyword evidence="1" id="KW-0175">Coiled coil</keyword>
<feature type="region of interest" description="Disordered" evidence="2">
    <location>
        <begin position="21"/>
        <end position="66"/>
    </location>
</feature>
<feature type="coiled-coil region" evidence="1">
    <location>
        <begin position="107"/>
        <end position="141"/>
    </location>
</feature>
<evidence type="ECO:0000313" key="3">
    <source>
        <dbReference type="EMBL" id="CAH8382142.1"/>
    </source>
</evidence>
<dbReference type="PANTHER" id="PTHR47357:SF1">
    <property type="entry name" value="SPINDLE POLE BODY COMPONENT 110"/>
    <property type="match status" value="1"/>
</dbReference>
<evidence type="ECO:0000256" key="1">
    <source>
        <dbReference type="SAM" id="Coils"/>
    </source>
</evidence>
<evidence type="ECO:0000313" key="4">
    <source>
        <dbReference type="Proteomes" id="UP001642260"/>
    </source>
</evidence>
<protein>
    <submittedName>
        <fullName evidence="3">Uncharacterized protein</fullName>
    </submittedName>
</protein>
<reference evidence="3 4" key="1">
    <citation type="submission" date="2022-03" db="EMBL/GenBank/DDBJ databases">
        <authorList>
            <person name="Macdonald S."/>
            <person name="Ahmed S."/>
            <person name="Newling K."/>
        </authorList>
    </citation>
    <scope>NUCLEOTIDE SEQUENCE [LARGE SCALE GENOMIC DNA]</scope>
</reference>
<proteinExistence type="predicted"/>
<feature type="coiled-coil region" evidence="1">
    <location>
        <begin position="266"/>
        <end position="342"/>
    </location>
</feature>
<dbReference type="Proteomes" id="UP001642260">
    <property type="component" value="Unassembled WGS sequence"/>
</dbReference>